<organism evidence="2">
    <name type="scientific">Candidatus Nitrotoga fabula</name>
    <dbReference type="NCBI Taxonomy" id="2182327"/>
    <lineage>
        <taxon>Bacteria</taxon>
        <taxon>Pseudomonadati</taxon>
        <taxon>Pseudomonadota</taxon>
        <taxon>Betaproteobacteria</taxon>
        <taxon>Nitrosomonadales</taxon>
        <taxon>Gallionellaceae</taxon>
        <taxon>Candidatus Nitrotoga</taxon>
    </lineage>
</organism>
<protein>
    <recommendedName>
        <fullName evidence="3">DUF1318 domain-containing protein</fullName>
    </recommendedName>
</protein>
<reference evidence="2" key="1">
    <citation type="submission" date="2018-05" db="EMBL/GenBank/DDBJ databases">
        <authorList>
            <person name="Lanie J.A."/>
            <person name="Ng W.-L."/>
            <person name="Kazmierczak K.M."/>
            <person name="Andrzejewski T.M."/>
            <person name="Davidsen T.M."/>
            <person name="Wayne K.J."/>
            <person name="Tettelin H."/>
            <person name="Glass J.I."/>
            <person name="Rusch D."/>
            <person name="Podicherti R."/>
            <person name="Tsui H.-C.T."/>
            <person name="Winkler M.E."/>
        </authorList>
    </citation>
    <scope>NUCLEOTIDE SEQUENCE</scope>
    <source>
        <strain evidence="2">KNB</strain>
    </source>
</reference>
<dbReference type="EMBL" id="LS423452">
    <property type="protein sequence ID" value="SPS05315.1"/>
    <property type="molecule type" value="Genomic_DNA"/>
</dbReference>
<gene>
    <name evidence="2" type="ORF">NITFAB_0905</name>
</gene>
<keyword evidence="1" id="KW-0732">Signal</keyword>
<dbReference type="AlphaFoldDB" id="A0A2X0SK55"/>
<evidence type="ECO:0000313" key="2">
    <source>
        <dbReference type="EMBL" id="SPS05315.1"/>
    </source>
</evidence>
<evidence type="ECO:0000256" key="1">
    <source>
        <dbReference type="SAM" id="SignalP"/>
    </source>
</evidence>
<dbReference type="InterPro" id="IPR008309">
    <property type="entry name" value="YdbL"/>
</dbReference>
<proteinExistence type="predicted"/>
<feature type="chain" id="PRO_5016163135" description="DUF1318 domain-containing protein" evidence="1">
    <location>
        <begin position="23"/>
        <end position="138"/>
    </location>
</feature>
<evidence type="ECO:0008006" key="3">
    <source>
        <dbReference type="Google" id="ProtNLM"/>
    </source>
</evidence>
<feature type="signal peptide" evidence="1">
    <location>
        <begin position="1"/>
        <end position="22"/>
    </location>
</feature>
<dbReference type="Pfam" id="PF07027">
    <property type="entry name" value="DUF1318"/>
    <property type="match status" value="1"/>
</dbReference>
<accession>A0A2X0SK55</accession>
<sequence>MNVLIKFCVAWFVLFSVNVASAQVNIEINTPGVSALKQSMHDRHSQLAEFYGNGAVGLTSDGMIAVRDASAVPLAARQKVNGLVAAENQDRKALYAEIARANGHPEWEGDIRNTFAQRWIQRAQAGWWVQSGGSWKKK</sequence>
<dbReference type="PIRSF" id="PIRSF025560">
    <property type="entry name" value="UCP025560"/>
    <property type="match status" value="1"/>
</dbReference>
<name>A0A2X0SK55_9PROT</name>